<sequence length="127" mass="14094">MNRWVHTWRGQPNRSGKAEGFLFQNLNMTKVQHPINIDQFYCPPGNCPTKDGAVAISDARFVNIQGTSSNPEAIKIMCSKSVQCRGIYLDNVNLSCSRHHDLTRATISNAYGTIAGKVNPQVRFLGT</sequence>
<reference evidence="1" key="2">
    <citation type="submission" date="2025-09" db="UniProtKB">
        <authorList>
            <consortium name="EnsemblPlants"/>
        </authorList>
    </citation>
    <scope>IDENTIFICATION</scope>
</reference>
<organism evidence="1 2">
    <name type="scientific">Avena sativa</name>
    <name type="common">Oat</name>
    <dbReference type="NCBI Taxonomy" id="4498"/>
    <lineage>
        <taxon>Eukaryota</taxon>
        <taxon>Viridiplantae</taxon>
        <taxon>Streptophyta</taxon>
        <taxon>Embryophyta</taxon>
        <taxon>Tracheophyta</taxon>
        <taxon>Spermatophyta</taxon>
        <taxon>Magnoliopsida</taxon>
        <taxon>Liliopsida</taxon>
        <taxon>Poales</taxon>
        <taxon>Poaceae</taxon>
        <taxon>BOP clade</taxon>
        <taxon>Pooideae</taxon>
        <taxon>Poodae</taxon>
        <taxon>Poeae</taxon>
        <taxon>Poeae Chloroplast Group 1 (Aveneae type)</taxon>
        <taxon>Aveninae</taxon>
        <taxon>Avena</taxon>
    </lineage>
</organism>
<keyword evidence="2" id="KW-1185">Reference proteome</keyword>
<dbReference type="EnsemblPlants" id="AVESA.00010b.r2.3CG0462360.1">
    <property type="protein sequence ID" value="AVESA.00010b.r2.3CG0462360.1.CDS"/>
    <property type="gene ID" value="AVESA.00010b.r2.3CG0462360"/>
</dbReference>
<name>A0ACD5VJV7_AVESA</name>
<reference evidence="1" key="1">
    <citation type="submission" date="2021-05" db="EMBL/GenBank/DDBJ databases">
        <authorList>
            <person name="Scholz U."/>
            <person name="Mascher M."/>
            <person name="Fiebig A."/>
        </authorList>
    </citation>
    <scope>NUCLEOTIDE SEQUENCE [LARGE SCALE GENOMIC DNA]</scope>
</reference>
<dbReference type="Proteomes" id="UP001732700">
    <property type="component" value="Chromosome 3C"/>
</dbReference>
<protein>
    <submittedName>
        <fullName evidence="1">Uncharacterized protein</fullName>
    </submittedName>
</protein>
<proteinExistence type="predicted"/>
<evidence type="ECO:0000313" key="1">
    <source>
        <dbReference type="EnsemblPlants" id="AVESA.00010b.r2.3CG0462360.1.CDS"/>
    </source>
</evidence>
<accession>A0ACD5VJV7</accession>
<evidence type="ECO:0000313" key="2">
    <source>
        <dbReference type="Proteomes" id="UP001732700"/>
    </source>
</evidence>